<gene>
    <name evidence="2" type="ORF">ADEAN_000562400</name>
</gene>
<keyword evidence="2" id="KW-0808">Transferase</keyword>
<dbReference type="SMART" id="SM00173">
    <property type="entry name" value="RAS"/>
    <property type="match status" value="1"/>
</dbReference>
<dbReference type="Pfam" id="PF00071">
    <property type="entry name" value="Ras"/>
    <property type="match status" value="1"/>
</dbReference>
<reference evidence="2 3" key="1">
    <citation type="submission" date="2020-08" db="EMBL/GenBank/DDBJ databases">
        <authorList>
            <person name="Newling K."/>
            <person name="Davey J."/>
            <person name="Forrester S."/>
        </authorList>
    </citation>
    <scope>NUCLEOTIDE SEQUENCE [LARGE SCALE GENOMIC DNA]</scope>
    <source>
        <strain evidence="3">Crithidia deanei Carvalho (ATCC PRA-265)</strain>
    </source>
</reference>
<dbReference type="GO" id="GO:0005525">
    <property type="term" value="F:GTP binding"/>
    <property type="evidence" value="ECO:0007669"/>
    <property type="project" value="InterPro"/>
</dbReference>
<protein>
    <submittedName>
        <fullName evidence="2">ADP-ribosylation factor family/Ras of Complex, Roc, domain of DAPkinase/Ras family, putative</fullName>
    </submittedName>
</protein>
<evidence type="ECO:0000313" key="2">
    <source>
        <dbReference type="EMBL" id="CAD2218138.1"/>
    </source>
</evidence>
<keyword evidence="3" id="KW-1185">Reference proteome</keyword>
<dbReference type="AlphaFoldDB" id="S9VFP4"/>
<evidence type="ECO:0000313" key="3">
    <source>
        <dbReference type="Proteomes" id="UP000515908"/>
    </source>
</evidence>
<proteinExistence type="predicted"/>
<evidence type="ECO:0000256" key="1">
    <source>
        <dbReference type="ARBA" id="ARBA00022741"/>
    </source>
</evidence>
<dbReference type="PRINTS" id="PR00449">
    <property type="entry name" value="RASTRNSFRMNG"/>
</dbReference>
<dbReference type="SUPFAM" id="SSF52540">
    <property type="entry name" value="P-loop containing nucleoside triphosphate hydrolases"/>
    <property type="match status" value="1"/>
</dbReference>
<dbReference type="NCBIfam" id="TIGR00231">
    <property type="entry name" value="small_GTP"/>
    <property type="match status" value="1"/>
</dbReference>
<keyword evidence="1" id="KW-0547">Nucleotide-binding</keyword>
<dbReference type="EMBL" id="LR877154">
    <property type="protein sequence ID" value="CAD2218138.1"/>
    <property type="molecule type" value="Genomic_DNA"/>
</dbReference>
<dbReference type="GO" id="GO:0003924">
    <property type="term" value="F:GTPase activity"/>
    <property type="evidence" value="ECO:0007669"/>
    <property type="project" value="InterPro"/>
</dbReference>
<dbReference type="GO" id="GO:0016301">
    <property type="term" value="F:kinase activity"/>
    <property type="evidence" value="ECO:0007669"/>
    <property type="project" value="UniProtKB-KW"/>
</dbReference>
<dbReference type="Proteomes" id="UP000515908">
    <property type="component" value="Chromosome 10"/>
</dbReference>
<name>S9VFP4_9TRYP</name>
<dbReference type="InterPro" id="IPR005225">
    <property type="entry name" value="Small_GTP-bd"/>
</dbReference>
<sequence length="247" mass="26702">MDSGSSDNDDEIVQFKIAVLGNGAVGKSSLIQYFCKSGFNQNYKQTIGLDFYSKKVKLPTSVDGKPGPEVQLHIWDVGGQQIGGSMLDNYVYGSDAVCLVFDVTNRDSLQDLRYWRDAVHSAYNAGSNANAKLPPSQQTKRSFPRMYLVGNKVDLPHSQIDTLQAGLLAEFGENCGGALVSARSGQKVNALFTQIAADLCGVTIKQYDLDLADQATANVVSAPQERAKADRTQVVSSVHKKGDCVVM</sequence>
<dbReference type="PROSITE" id="PS51421">
    <property type="entry name" value="RAS"/>
    <property type="match status" value="1"/>
</dbReference>
<keyword evidence="2" id="KW-0418">Kinase</keyword>
<dbReference type="OrthoDB" id="10254700at2759"/>
<dbReference type="Gene3D" id="3.40.50.300">
    <property type="entry name" value="P-loop containing nucleotide triphosphate hydrolases"/>
    <property type="match status" value="1"/>
</dbReference>
<dbReference type="InterPro" id="IPR027417">
    <property type="entry name" value="P-loop_NTPase"/>
</dbReference>
<dbReference type="PANTHER" id="PTHR47978">
    <property type="match status" value="1"/>
</dbReference>
<dbReference type="SMART" id="SM00174">
    <property type="entry name" value="RHO"/>
    <property type="match status" value="1"/>
</dbReference>
<dbReference type="SMART" id="SM00175">
    <property type="entry name" value="RAB"/>
    <property type="match status" value="1"/>
</dbReference>
<dbReference type="PROSITE" id="PS51419">
    <property type="entry name" value="RAB"/>
    <property type="match status" value="1"/>
</dbReference>
<dbReference type="VEuPathDB" id="TriTrypDB:ADEAN_000562400"/>
<accession>S9VFP4</accession>
<organism evidence="2 3">
    <name type="scientific">Angomonas deanei</name>
    <dbReference type="NCBI Taxonomy" id="59799"/>
    <lineage>
        <taxon>Eukaryota</taxon>
        <taxon>Discoba</taxon>
        <taxon>Euglenozoa</taxon>
        <taxon>Kinetoplastea</taxon>
        <taxon>Metakinetoplastina</taxon>
        <taxon>Trypanosomatida</taxon>
        <taxon>Trypanosomatidae</taxon>
        <taxon>Strigomonadinae</taxon>
        <taxon>Angomonas</taxon>
    </lineage>
</organism>
<dbReference type="InterPro" id="IPR001806">
    <property type="entry name" value="Small_GTPase"/>
</dbReference>